<evidence type="ECO:0000313" key="3">
    <source>
        <dbReference type="Proteomes" id="UP001433268"/>
    </source>
</evidence>
<evidence type="ECO:0000313" key="2">
    <source>
        <dbReference type="EMBL" id="KAK8091713.1"/>
    </source>
</evidence>
<keyword evidence="1" id="KW-1133">Transmembrane helix</keyword>
<reference evidence="2 3" key="1">
    <citation type="submission" date="2023-01" db="EMBL/GenBank/DDBJ databases">
        <title>Analysis of 21 Apiospora genomes using comparative genomics revels a genus with tremendous synthesis potential of carbohydrate active enzymes and secondary metabolites.</title>
        <authorList>
            <person name="Sorensen T."/>
        </authorList>
    </citation>
    <scope>NUCLEOTIDE SEQUENCE [LARGE SCALE GENOMIC DNA]</scope>
    <source>
        <strain evidence="2 3">CBS 114990</strain>
    </source>
</reference>
<keyword evidence="1" id="KW-0472">Membrane</keyword>
<feature type="transmembrane region" description="Helical" evidence="1">
    <location>
        <begin position="65"/>
        <end position="85"/>
    </location>
</feature>
<organism evidence="2 3">
    <name type="scientific">Apiospora hydei</name>
    <dbReference type="NCBI Taxonomy" id="1337664"/>
    <lineage>
        <taxon>Eukaryota</taxon>
        <taxon>Fungi</taxon>
        <taxon>Dikarya</taxon>
        <taxon>Ascomycota</taxon>
        <taxon>Pezizomycotina</taxon>
        <taxon>Sordariomycetes</taxon>
        <taxon>Xylariomycetidae</taxon>
        <taxon>Amphisphaeriales</taxon>
        <taxon>Apiosporaceae</taxon>
        <taxon>Apiospora</taxon>
    </lineage>
</organism>
<proteinExistence type="predicted"/>
<dbReference type="PROSITE" id="PS51257">
    <property type="entry name" value="PROKAR_LIPOPROTEIN"/>
    <property type="match status" value="1"/>
</dbReference>
<dbReference type="EMBL" id="JAQQWN010000003">
    <property type="protein sequence ID" value="KAK8091713.1"/>
    <property type="molecule type" value="Genomic_DNA"/>
</dbReference>
<dbReference type="RefSeq" id="XP_066673685.1">
    <property type="nucleotide sequence ID" value="XM_066806389.1"/>
</dbReference>
<name>A0ABR1X8L9_9PEZI</name>
<dbReference type="Proteomes" id="UP001433268">
    <property type="component" value="Unassembled WGS sequence"/>
</dbReference>
<dbReference type="InterPro" id="IPR013901">
    <property type="entry name" value="Anthrone_oxy"/>
</dbReference>
<sequence>MDHPLYRPLLASSITVSSFLVGCHLSVSYVSASTIITTPNIPEDTAFHQLSTILRRGEDLYRPTAMLFPGLGCYANAALSSYYYYYSHGGGRGPALRIGIVPRLLLVGTLMLAAVPFTILWVIPAEERLRLMHRMHYYDLKDRRRQARWDRDCGREPESEESMWKVSKRTLREACRWERLNLVRALLPAVGVVSAWCLCW</sequence>
<protein>
    <submittedName>
        <fullName evidence="2">Uncharacterized protein</fullName>
    </submittedName>
</protein>
<dbReference type="Pfam" id="PF08592">
    <property type="entry name" value="Anthrone_oxy"/>
    <property type="match status" value="1"/>
</dbReference>
<gene>
    <name evidence="2" type="ORF">PG997_002074</name>
</gene>
<comment type="caution">
    <text evidence="2">The sequence shown here is derived from an EMBL/GenBank/DDBJ whole genome shotgun (WGS) entry which is preliminary data.</text>
</comment>
<keyword evidence="3" id="KW-1185">Reference proteome</keyword>
<evidence type="ECO:0000256" key="1">
    <source>
        <dbReference type="SAM" id="Phobius"/>
    </source>
</evidence>
<dbReference type="GeneID" id="92039449"/>
<accession>A0ABR1X8L9</accession>
<keyword evidence="1" id="KW-0812">Transmembrane</keyword>
<feature type="transmembrane region" description="Helical" evidence="1">
    <location>
        <begin position="105"/>
        <end position="125"/>
    </location>
</feature>